<evidence type="ECO:0000256" key="2">
    <source>
        <dbReference type="SAM" id="MobiDB-lite"/>
    </source>
</evidence>
<name>A0A1Y1X9N2_9FUNG</name>
<gene>
    <name evidence="3" type="ORF">BCR32DRAFT_267829</name>
</gene>
<feature type="region of interest" description="Disordered" evidence="2">
    <location>
        <begin position="145"/>
        <end position="268"/>
    </location>
</feature>
<dbReference type="AlphaFoldDB" id="A0A1Y1X9N2"/>
<dbReference type="EMBL" id="MCFG01000102">
    <property type="protein sequence ID" value="ORX82126.1"/>
    <property type="molecule type" value="Genomic_DNA"/>
</dbReference>
<accession>A0A1Y1X9N2</accession>
<keyword evidence="1" id="KW-0175">Coiled coil</keyword>
<dbReference type="Pfam" id="PF20162">
    <property type="entry name" value="Etd1"/>
    <property type="match status" value="1"/>
</dbReference>
<feature type="compositionally biased region" description="Low complexity" evidence="2">
    <location>
        <begin position="148"/>
        <end position="165"/>
    </location>
</feature>
<evidence type="ECO:0000313" key="3">
    <source>
        <dbReference type="EMBL" id="ORX82126.1"/>
    </source>
</evidence>
<dbReference type="InterPro" id="IPR045342">
    <property type="entry name" value="Etd1"/>
</dbReference>
<feature type="coiled-coil region" evidence="1">
    <location>
        <begin position="802"/>
        <end position="829"/>
    </location>
</feature>
<comment type="caution">
    <text evidence="3">The sequence shown here is derived from an EMBL/GenBank/DDBJ whole genome shotgun (WGS) entry which is preliminary data.</text>
</comment>
<proteinExistence type="predicted"/>
<evidence type="ECO:0000256" key="1">
    <source>
        <dbReference type="SAM" id="Coils"/>
    </source>
</evidence>
<dbReference type="GO" id="GO:0005096">
    <property type="term" value="F:GTPase activator activity"/>
    <property type="evidence" value="ECO:0007669"/>
    <property type="project" value="InterPro"/>
</dbReference>
<feature type="coiled-coil region" evidence="1">
    <location>
        <begin position="508"/>
        <end position="535"/>
    </location>
</feature>
<feature type="compositionally biased region" description="Polar residues" evidence="2">
    <location>
        <begin position="607"/>
        <end position="618"/>
    </location>
</feature>
<dbReference type="GO" id="GO:1902412">
    <property type="term" value="P:regulation of mitotic cytokinesis"/>
    <property type="evidence" value="ECO:0007669"/>
    <property type="project" value="InterPro"/>
</dbReference>
<reference evidence="3 4" key="1">
    <citation type="submission" date="2016-08" db="EMBL/GenBank/DDBJ databases">
        <title>A Parts List for Fungal Cellulosomes Revealed by Comparative Genomics.</title>
        <authorList>
            <consortium name="DOE Joint Genome Institute"/>
            <person name="Haitjema C.H."/>
            <person name="Gilmore S.P."/>
            <person name="Henske J.K."/>
            <person name="Solomon K.V."/>
            <person name="De Groot R."/>
            <person name="Kuo A."/>
            <person name="Mondo S.J."/>
            <person name="Salamov A.A."/>
            <person name="Labutti K."/>
            <person name="Zhao Z."/>
            <person name="Chiniquy J."/>
            <person name="Barry K."/>
            <person name="Brewer H.M."/>
            <person name="Purvine S.O."/>
            <person name="Wright A.T."/>
            <person name="Boxma B."/>
            <person name="Van Alen T."/>
            <person name="Hackstein J.H."/>
            <person name="Baker S.E."/>
            <person name="Grigoriev I.V."/>
            <person name="O'Malley M.A."/>
        </authorList>
    </citation>
    <scope>NUCLEOTIDE SEQUENCE [LARGE SCALE GENOMIC DNA]</scope>
    <source>
        <strain evidence="3 4">S4</strain>
    </source>
</reference>
<organism evidence="3 4">
    <name type="scientific">Anaeromyces robustus</name>
    <dbReference type="NCBI Taxonomy" id="1754192"/>
    <lineage>
        <taxon>Eukaryota</taxon>
        <taxon>Fungi</taxon>
        <taxon>Fungi incertae sedis</taxon>
        <taxon>Chytridiomycota</taxon>
        <taxon>Chytridiomycota incertae sedis</taxon>
        <taxon>Neocallimastigomycetes</taxon>
        <taxon>Neocallimastigales</taxon>
        <taxon>Neocallimastigaceae</taxon>
        <taxon>Anaeromyces</taxon>
    </lineage>
</organism>
<feature type="region of interest" description="Disordered" evidence="2">
    <location>
        <begin position="600"/>
        <end position="624"/>
    </location>
</feature>
<evidence type="ECO:0000313" key="4">
    <source>
        <dbReference type="Proteomes" id="UP000193944"/>
    </source>
</evidence>
<feature type="compositionally biased region" description="Low complexity" evidence="2">
    <location>
        <begin position="177"/>
        <end position="193"/>
    </location>
</feature>
<feature type="compositionally biased region" description="Low complexity" evidence="2">
    <location>
        <begin position="202"/>
        <end position="250"/>
    </location>
</feature>
<dbReference type="STRING" id="1754192.A0A1Y1X9N2"/>
<keyword evidence="4" id="KW-1185">Reference proteome</keyword>
<protein>
    <submittedName>
        <fullName evidence="3">Uncharacterized protein</fullName>
    </submittedName>
</protein>
<dbReference type="OrthoDB" id="2155847at2759"/>
<sequence length="922" mass="103961">MEVETLQVKDIKDTKEAKRAKKHEFHTISTSKNISKEKPNFINHEFSNESIKNELKVNIGHSPSTKTKKVKNSLNSILFATLLPTSIVYPNVLDYICNNTNTNNDGLTKKNSRKNKKFWTTIRKKKISELNMDDKIICSSLISPNYASPSTPSNNDNDKSPPNSTLEEIQEELKQANSKNGSQNLSSNNNISNKIPTPQLDNNQQPSNNNNNNENINTPDKPNISNEQDNKSNNKLNNNNNIPEKSPNTNKTPITTQRSKNKLDKTKYDTISTSSLGRNSKNVLNSINNIENDSLFFSRTGANESGDLKSIRNSKDIRNKTFNVASMKKISNSVIIDTNIRDNGSKKGYSSYTNLTVDDDQRSVLYNISPTLTHGELHKKIDAQFPSYSEQFSSLKDTYIITRHNSMDVRKDKRSSLLKKSNESLNASKQKLLSNSKRTSVEQIKHSSLIISSSNNLPFSGINDTSSDAKVSSFPNLEGVKNISGSNLRYSTDESELVSENSMNTITKTNYNNASDDTNREINKLKDMINEGTEKFFNIDNVDNSNSNETNNQCLDVMKSNSSINNKFRNSSMNSIPSINVNNKKNKVVAESKLKNTTTISDDKISSQESNEEISVTPKNESNSKLDLSKSSFSSFEFEDDENSFHGPLLVLPSGDTTSNFSQDYLNNIIKQNNYSSTLSIDEDDFYAPSIDRKPANLSKLQSLFNNDDSSIETKTGSKTDGKGNQSLSKVANDYLNTMGDFETWDDDFDGDFSIPDTIVNSQRVLKQEIISFKSFAVNIEDIKTVYNNIYQLKEKASIHSNSTIQNSIKDLEEKYNDCIEKYEVLIDLAEQDENDDDSKISTRLPFERYISVLEELLNDNSKDCKNELDSEKIFSKDGNNINKNYIFGINMLPILLNNIEPIRTKLKEYYVDLNNLLLNVN</sequence>
<reference evidence="3 4" key="2">
    <citation type="submission" date="2016-08" db="EMBL/GenBank/DDBJ databases">
        <title>Pervasive Adenine N6-methylation of Active Genes in Fungi.</title>
        <authorList>
            <consortium name="DOE Joint Genome Institute"/>
            <person name="Mondo S.J."/>
            <person name="Dannebaum R.O."/>
            <person name="Kuo R.C."/>
            <person name="Labutti K."/>
            <person name="Haridas S."/>
            <person name="Kuo A."/>
            <person name="Salamov A."/>
            <person name="Ahrendt S.R."/>
            <person name="Lipzen A."/>
            <person name="Sullivan W."/>
            <person name="Andreopoulos W.B."/>
            <person name="Clum A."/>
            <person name="Lindquist E."/>
            <person name="Daum C."/>
            <person name="Ramamoorthy G.K."/>
            <person name="Gryganskyi A."/>
            <person name="Culley D."/>
            <person name="Magnuson J.K."/>
            <person name="James T.Y."/>
            <person name="O'Malley M.A."/>
            <person name="Stajich J.E."/>
            <person name="Spatafora J.W."/>
            <person name="Visel A."/>
            <person name="Grigoriev I.V."/>
        </authorList>
    </citation>
    <scope>NUCLEOTIDE SEQUENCE [LARGE SCALE GENOMIC DNA]</scope>
    <source>
        <strain evidence="3 4">S4</strain>
    </source>
</reference>
<dbReference type="Proteomes" id="UP000193944">
    <property type="component" value="Unassembled WGS sequence"/>
</dbReference>